<feature type="transmembrane region" description="Helical" evidence="1">
    <location>
        <begin position="317"/>
        <end position="336"/>
    </location>
</feature>
<reference evidence="2" key="1">
    <citation type="submission" date="2022-05" db="EMBL/GenBank/DDBJ databases">
        <title>Jatrophihabitans sp. SB3-54 whole genome sequence.</title>
        <authorList>
            <person name="Suh M.K."/>
            <person name="Eom M.K."/>
            <person name="Kim J.S."/>
            <person name="Kim H.S."/>
            <person name="Do H.E."/>
            <person name="Shin Y.K."/>
            <person name="Lee J.-S."/>
        </authorList>
    </citation>
    <scope>NUCLEOTIDE SEQUENCE</scope>
    <source>
        <strain evidence="2">SB3-54</strain>
    </source>
</reference>
<gene>
    <name evidence="2" type="ORF">M6B22_15930</name>
</gene>
<feature type="transmembrane region" description="Helical" evidence="1">
    <location>
        <begin position="468"/>
        <end position="486"/>
    </location>
</feature>
<evidence type="ECO:0008006" key="4">
    <source>
        <dbReference type="Google" id="ProtNLM"/>
    </source>
</evidence>
<feature type="transmembrane region" description="Helical" evidence="1">
    <location>
        <begin position="379"/>
        <end position="402"/>
    </location>
</feature>
<dbReference type="EMBL" id="CP097463">
    <property type="protein sequence ID" value="WAX56016.1"/>
    <property type="molecule type" value="Genomic_DNA"/>
</dbReference>
<feature type="transmembrane region" description="Helical" evidence="1">
    <location>
        <begin position="348"/>
        <end position="367"/>
    </location>
</feature>
<feature type="transmembrane region" description="Helical" evidence="1">
    <location>
        <begin position="122"/>
        <end position="141"/>
    </location>
</feature>
<accession>A0ABY7JYP5</accession>
<keyword evidence="1" id="KW-0472">Membrane</keyword>
<protein>
    <recommendedName>
        <fullName evidence="4">Integral membrane protein</fullName>
    </recommendedName>
</protein>
<keyword evidence="1" id="KW-1133">Transmembrane helix</keyword>
<organism evidence="2 3">
    <name type="scientific">Jatrophihabitans cynanchi</name>
    <dbReference type="NCBI Taxonomy" id="2944128"/>
    <lineage>
        <taxon>Bacteria</taxon>
        <taxon>Bacillati</taxon>
        <taxon>Actinomycetota</taxon>
        <taxon>Actinomycetes</taxon>
        <taxon>Jatrophihabitantales</taxon>
        <taxon>Jatrophihabitantaceae</taxon>
        <taxon>Jatrophihabitans</taxon>
    </lineage>
</organism>
<name>A0ABY7JYP5_9ACTN</name>
<evidence type="ECO:0000256" key="1">
    <source>
        <dbReference type="SAM" id="Phobius"/>
    </source>
</evidence>
<feature type="transmembrane region" description="Helical" evidence="1">
    <location>
        <begin position="409"/>
        <end position="428"/>
    </location>
</feature>
<proteinExistence type="predicted"/>
<feature type="transmembrane region" description="Helical" evidence="1">
    <location>
        <begin position="259"/>
        <end position="279"/>
    </location>
</feature>
<feature type="transmembrane region" description="Helical" evidence="1">
    <location>
        <begin position="172"/>
        <end position="194"/>
    </location>
</feature>
<keyword evidence="3" id="KW-1185">Reference proteome</keyword>
<feature type="transmembrane region" description="Helical" evidence="1">
    <location>
        <begin position="440"/>
        <end position="461"/>
    </location>
</feature>
<feature type="transmembrane region" description="Helical" evidence="1">
    <location>
        <begin position="214"/>
        <end position="247"/>
    </location>
</feature>
<evidence type="ECO:0000313" key="3">
    <source>
        <dbReference type="Proteomes" id="UP001164693"/>
    </source>
</evidence>
<dbReference type="Proteomes" id="UP001164693">
    <property type="component" value="Chromosome"/>
</dbReference>
<keyword evidence="1" id="KW-0812">Transmembrane</keyword>
<sequence length="566" mass="61013">MDVRVQRAPGGVVVPSDRAYKHELDGGQRDVASCWVWDVVTATPAIAPVARDTRRPPRWELAVVGTWFVVLAALADCFPRSGDDWVWGSAAGNRRLDTFFAGINGRYGGNLLIVALLRTGPLAAVVLSAVVCASAVLLLQLTGNRTPLGYGLVSALVLAMPLGVWRQGVVWLSGFVNYGVATLFLLGFLVIVASEWSRFGQPGPPGQPAAPPRLQLVAVAVAGFTGQLFMEHVTLCICALGIVLTFAGRRVHRSWPTMTTTWTLAALVGAAAMFSNSAYRHAVAGNAKYQGVQPASGKHAARKLAVKVVDYLPTQAVVQNLALNAVLLVLLVLIALRAKRIAGAWSRWAIVAVVASVAWAALGYWLWLVERHGGTAERVRALATLDVVLLAIALVVTGAKLLSDRRRRWTLWLLCAAVVLLVLPLAVVHPLGPRCFYPSYFLLLAIVSLLATPAAEAFAVLRVKGVAFAPHAIALVLLVAMFIVYVRVDRAAERRIAAVRAAVAAGHSSVEVKPLPFPSFVHDGDPFNPRLQRSFKVYNHLPRDLRIELVPNPWVRSPGKPARSRS</sequence>
<dbReference type="RefSeq" id="WP_269442542.1">
    <property type="nucleotide sequence ID" value="NZ_CP097463.1"/>
</dbReference>
<evidence type="ECO:0000313" key="2">
    <source>
        <dbReference type="EMBL" id="WAX56016.1"/>
    </source>
</evidence>
<feature type="transmembrane region" description="Helical" evidence="1">
    <location>
        <begin position="147"/>
        <end position="165"/>
    </location>
</feature>